<organism evidence="2 3">
    <name type="scientific">Mesorhizobium metallidurans STM 2683</name>
    <dbReference type="NCBI Taxonomy" id="1297569"/>
    <lineage>
        <taxon>Bacteria</taxon>
        <taxon>Pseudomonadati</taxon>
        <taxon>Pseudomonadota</taxon>
        <taxon>Alphaproteobacteria</taxon>
        <taxon>Hyphomicrobiales</taxon>
        <taxon>Phyllobacteriaceae</taxon>
        <taxon>Mesorhizobium</taxon>
    </lineage>
</organism>
<evidence type="ECO:0000259" key="1">
    <source>
        <dbReference type="PROSITE" id="PS50830"/>
    </source>
</evidence>
<gene>
    <name evidence="2" type="ORF">MESS2_750012</name>
</gene>
<comment type="caution">
    <text evidence="2">The sequence shown here is derived from an EMBL/GenBank/DDBJ whole genome shotgun (WGS) entry which is preliminary data.</text>
</comment>
<dbReference type="eggNOG" id="COG1525">
    <property type="taxonomic scope" value="Bacteria"/>
</dbReference>
<feature type="domain" description="TNase-like" evidence="1">
    <location>
        <begin position="1"/>
        <end position="126"/>
    </location>
</feature>
<dbReference type="PANTHER" id="PTHR12302">
    <property type="entry name" value="EBNA2 BINDING PROTEIN P100"/>
    <property type="match status" value="1"/>
</dbReference>
<proteinExistence type="predicted"/>
<dbReference type="SMART" id="SM00318">
    <property type="entry name" value="SNc"/>
    <property type="match status" value="1"/>
</dbReference>
<dbReference type="SUPFAM" id="SSF50199">
    <property type="entry name" value="Staphylococcal nuclease"/>
    <property type="match status" value="1"/>
</dbReference>
<dbReference type="STRING" id="1297569.MESS2_750012"/>
<dbReference type="Pfam" id="PF00565">
    <property type="entry name" value="SNase"/>
    <property type="match status" value="1"/>
</dbReference>
<name>M5EWY9_9HYPH</name>
<dbReference type="InterPro" id="IPR016071">
    <property type="entry name" value="Staphylococal_nuclease_OB-fold"/>
</dbReference>
<reference evidence="2 3" key="1">
    <citation type="submission" date="2013-02" db="EMBL/GenBank/DDBJ databases">
        <authorList>
            <person name="Genoscope - CEA"/>
        </authorList>
    </citation>
    <scope>NUCLEOTIDE SEQUENCE [LARGE SCALE GENOMIC DNA]</scope>
    <source>
        <strain evidence="2 3">STM 2683</strain>
    </source>
</reference>
<dbReference type="PANTHER" id="PTHR12302:SF26">
    <property type="entry name" value="BLR1266 PROTEIN"/>
    <property type="match status" value="1"/>
</dbReference>
<dbReference type="InterPro" id="IPR035437">
    <property type="entry name" value="SNase_OB-fold_sf"/>
</dbReference>
<dbReference type="AlphaFoldDB" id="M5EWY9"/>
<dbReference type="EMBL" id="CAUM01000145">
    <property type="protein sequence ID" value="CCV08463.1"/>
    <property type="molecule type" value="Genomic_DNA"/>
</dbReference>
<evidence type="ECO:0000313" key="2">
    <source>
        <dbReference type="EMBL" id="CCV08463.1"/>
    </source>
</evidence>
<sequence length="210" mass="23182">MIAGRASVVDGDTIEIHGERIRFNGVDAPESSQLCLDGKGQKYRCGSISAKALDDFLSKSSPTTCEFVERDRYGRFVGNCYRADGSSVQEWLVANGLALDWVRYSGGAYAKLQLKAREQNFGLWSGTFENPWDWRANKRAPAVSAPFAGLPTQGSGGCKIKGNVSAKGERIFHVPGQAHYQRTRISENEGERWFCRVDEAVDAGWRPAAR</sequence>
<dbReference type="Gene3D" id="2.40.50.90">
    <property type="match status" value="1"/>
</dbReference>
<protein>
    <submittedName>
        <fullName evidence="2">Succinoglycan biosynthesis protein ExoI</fullName>
    </submittedName>
</protein>
<accession>M5EWY9</accession>
<dbReference type="PROSITE" id="PS50830">
    <property type="entry name" value="TNASE_3"/>
    <property type="match status" value="1"/>
</dbReference>
<keyword evidence="3" id="KW-1185">Reference proteome</keyword>
<dbReference type="Proteomes" id="UP000012062">
    <property type="component" value="Unassembled WGS sequence"/>
</dbReference>
<evidence type="ECO:0000313" key="3">
    <source>
        <dbReference type="Proteomes" id="UP000012062"/>
    </source>
</evidence>